<sequence length="267" mass="29500">MKQLINYTYFLIATAILCSCEKVIDVNLSDSESKYVIEGIVTNEAGSSRILVTRSNNFADGSYENIRGALVEVESNGTVTTFTEANPGVYRNTAFKGNSGNVYNLRVVINGQTFTSKSTMPARVTLDSLFLTVDNLDKTTRYATVSYRDPRGRKNYYRFIQFKNGKKEKSIFTESDEFSNGDQVETQLDNSDRIDDSNPALKKGDLLEVEMQCIDAAVYKYWFSVVDGGANGNSENAAPANPVTNIIGGALGYFSAHTMQKKSLIIP</sequence>
<evidence type="ECO:0008006" key="3">
    <source>
        <dbReference type="Google" id="ProtNLM"/>
    </source>
</evidence>
<dbReference type="OrthoDB" id="637707at2"/>
<name>A0A1T5BRI7_9SPHI</name>
<reference evidence="2" key="1">
    <citation type="submission" date="2017-02" db="EMBL/GenBank/DDBJ databases">
        <authorList>
            <person name="Varghese N."/>
            <person name="Submissions S."/>
        </authorList>
    </citation>
    <scope>NUCLEOTIDE SEQUENCE [LARGE SCALE GENOMIC DNA]</scope>
    <source>
        <strain evidence="2">DSM 22385</strain>
    </source>
</reference>
<proteinExistence type="predicted"/>
<dbReference type="RefSeq" id="WP_079702104.1">
    <property type="nucleotide sequence ID" value="NZ_FUYR01000001.1"/>
</dbReference>
<evidence type="ECO:0000313" key="1">
    <source>
        <dbReference type="EMBL" id="SKB49741.1"/>
    </source>
</evidence>
<dbReference type="AlphaFoldDB" id="A0A1T5BRI7"/>
<accession>A0A1T5BRI7</accession>
<dbReference type="STRING" id="572036.SAMN05661099_1656"/>
<dbReference type="InterPro" id="IPR025345">
    <property type="entry name" value="DUF4249"/>
</dbReference>
<dbReference type="EMBL" id="FUYR01000001">
    <property type="protein sequence ID" value="SKB49741.1"/>
    <property type="molecule type" value="Genomic_DNA"/>
</dbReference>
<gene>
    <name evidence="1" type="ORF">SAMN05661099_1656</name>
</gene>
<keyword evidence="2" id="KW-1185">Reference proteome</keyword>
<dbReference type="PROSITE" id="PS51257">
    <property type="entry name" value="PROKAR_LIPOPROTEIN"/>
    <property type="match status" value="1"/>
</dbReference>
<organism evidence="1 2">
    <name type="scientific">Daejeonella lutea</name>
    <dbReference type="NCBI Taxonomy" id="572036"/>
    <lineage>
        <taxon>Bacteria</taxon>
        <taxon>Pseudomonadati</taxon>
        <taxon>Bacteroidota</taxon>
        <taxon>Sphingobacteriia</taxon>
        <taxon>Sphingobacteriales</taxon>
        <taxon>Sphingobacteriaceae</taxon>
        <taxon>Daejeonella</taxon>
    </lineage>
</organism>
<dbReference type="Pfam" id="PF14054">
    <property type="entry name" value="DUF4249"/>
    <property type="match status" value="1"/>
</dbReference>
<protein>
    <recommendedName>
        <fullName evidence="3">DUF4249 domain-containing protein</fullName>
    </recommendedName>
</protein>
<dbReference type="Proteomes" id="UP000189981">
    <property type="component" value="Unassembled WGS sequence"/>
</dbReference>
<evidence type="ECO:0000313" key="2">
    <source>
        <dbReference type="Proteomes" id="UP000189981"/>
    </source>
</evidence>